<dbReference type="InterPro" id="IPR011707">
    <property type="entry name" value="Cu-oxidase-like_N"/>
</dbReference>
<gene>
    <name evidence="9" type="primary">CSON002120</name>
</gene>
<proteinExistence type="inferred from homology"/>
<dbReference type="Gene3D" id="2.60.40.420">
    <property type="entry name" value="Cupredoxins - blue copper proteins"/>
    <property type="match status" value="3"/>
</dbReference>
<evidence type="ECO:0000313" key="9">
    <source>
        <dbReference type="EMBL" id="SSX20655.1"/>
    </source>
</evidence>
<dbReference type="SUPFAM" id="SSF49503">
    <property type="entry name" value="Cupredoxins"/>
    <property type="match status" value="3"/>
</dbReference>
<name>A0A336LS64_CULSO</name>
<dbReference type="InterPro" id="IPR045087">
    <property type="entry name" value="Cu-oxidase_fam"/>
</dbReference>
<feature type="domain" description="Plastocyanin-like" evidence="8">
    <location>
        <begin position="83"/>
        <end position="190"/>
    </location>
</feature>
<evidence type="ECO:0000256" key="2">
    <source>
        <dbReference type="ARBA" id="ARBA00022723"/>
    </source>
</evidence>
<keyword evidence="2" id="KW-0479">Metal-binding</keyword>
<evidence type="ECO:0000259" key="7">
    <source>
        <dbReference type="Pfam" id="PF07731"/>
    </source>
</evidence>
<dbReference type="CDD" id="cd13884">
    <property type="entry name" value="CuRO_2_tcLCC_insect_like"/>
    <property type="match status" value="1"/>
</dbReference>
<dbReference type="PANTHER" id="PTHR11709:SF394">
    <property type="entry name" value="FI03373P-RELATED"/>
    <property type="match status" value="1"/>
</dbReference>
<dbReference type="InterPro" id="IPR011706">
    <property type="entry name" value="Cu-oxidase_C"/>
</dbReference>
<dbReference type="FunFam" id="2.60.40.420:FF:000045">
    <property type="entry name" value="Laccase 2"/>
    <property type="match status" value="1"/>
</dbReference>
<keyword evidence="4" id="KW-0186">Copper</keyword>
<accession>A0A336LS64</accession>
<dbReference type="CDD" id="cd13905">
    <property type="entry name" value="CuRO_3_tcLLC2_insect_like"/>
    <property type="match status" value="1"/>
</dbReference>
<dbReference type="InterPro" id="IPR033138">
    <property type="entry name" value="Cu_oxidase_CS"/>
</dbReference>
<dbReference type="CDD" id="cd13858">
    <property type="entry name" value="CuRO_1_tcLCC2_insect_like"/>
    <property type="match status" value="1"/>
</dbReference>
<feature type="signal peptide" evidence="5">
    <location>
        <begin position="1"/>
        <end position="20"/>
    </location>
</feature>
<dbReference type="PANTHER" id="PTHR11709">
    <property type="entry name" value="MULTI-COPPER OXIDASE"/>
    <property type="match status" value="1"/>
</dbReference>
<dbReference type="OMA" id="FIIYPRM"/>
<feature type="domain" description="Plastocyanin-like" evidence="6">
    <location>
        <begin position="205"/>
        <end position="352"/>
    </location>
</feature>
<dbReference type="PROSITE" id="PS00080">
    <property type="entry name" value="MULTICOPPER_OXIDASE2"/>
    <property type="match status" value="1"/>
</dbReference>
<evidence type="ECO:0000256" key="1">
    <source>
        <dbReference type="ARBA" id="ARBA00010609"/>
    </source>
</evidence>
<feature type="domain" description="Plastocyanin-like" evidence="7">
    <location>
        <begin position="493"/>
        <end position="621"/>
    </location>
</feature>
<evidence type="ECO:0000256" key="5">
    <source>
        <dbReference type="SAM" id="SignalP"/>
    </source>
</evidence>
<keyword evidence="5" id="KW-0732">Signal</keyword>
<evidence type="ECO:0000259" key="8">
    <source>
        <dbReference type="Pfam" id="PF07732"/>
    </source>
</evidence>
<sequence length="648" mass="73924">MPKLLIFLLLAVKSFHSCNSLIHNKTVLDLRNHRGEECYRACTGQTRTCYFKFVLEHYQAMGVACGKCAQGVMEDCFNLHCIPVDGIERGVHSINRQVPGPSINVCHGDRVVIDVVNMMAGTATTLHWHGLHMRNSQVYDGVPYITQCPIDFGHTFRYKFVASEHGTQFYHSHAGHHKLNGMFGSLVVRNFRDPHRNMYDYDLKEHTMLVTDWIHDDAEMFVPGLPTRKPNISPESILINGKGVFFKSDKTPTNSPIEVFKVIPSKKFRFRYINSVGHMCPVQIQFQNHDLSIIATDGHNVVPVTVDTLIATGGERYDFVINANQPRSDYCIKVKLLGNCEGIEGYAILSYSDTLEIKPEEYKKYRDFGLQCYNSIDLKKESTMNHPNTTCYDNTDKHHCSADLSGLDVDLNLINAEIDERFYIDFLNHRLMSEEVFEEGRYEHFLNVGGSTLIQSAINNISFAYPSFPILTQTDQLSDEIFCDPDNLPLHCSTVRFCHCTQRVKAKLNSVVEMVLIDGNRVLNRMNHPFHMHGYALTVTEMGHIPGVKEMTVDIYKKYKNKNLINKLAEGQIPPIKDTISIPTAGYTVFRFKADNPGFWLLHCHFDHHLATGMTIVLQVGDEFDFPQPPPNFPRCNNYIPEIYDDEL</sequence>
<reference evidence="9" key="1">
    <citation type="submission" date="2018-07" db="EMBL/GenBank/DDBJ databases">
        <authorList>
            <person name="Quirk P.G."/>
            <person name="Krulwich T.A."/>
        </authorList>
    </citation>
    <scope>NUCLEOTIDE SEQUENCE</scope>
</reference>
<dbReference type="GO" id="GO:0006826">
    <property type="term" value="P:iron ion transport"/>
    <property type="evidence" value="ECO:0007669"/>
    <property type="project" value="TreeGrafter"/>
</dbReference>
<feature type="chain" id="PRO_5016287132" evidence="5">
    <location>
        <begin position="21"/>
        <end position="648"/>
    </location>
</feature>
<dbReference type="Pfam" id="PF07732">
    <property type="entry name" value="Cu-oxidase_3"/>
    <property type="match status" value="1"/>
</dbReference>
<dbReference type="InterPro" id="IPR001117">
    <property type="entry name" value="Cu-oxidase_2nd"/>
</dbReference>
<protein>
    <submittedName>
        <fullName evidence="9">CSON002120 protein</fullName>
    </submittedName>
</protein>
<evidence type="ECO:0000256" key="3">
    <source>
        <dbReference type="ARBA" id="ARBA00023002"/>
    </source>
</evidence>
<evidence type="ECO:0000259" key="6">
    <source>
        <dbReference type="Pfam" id="PF00394"/>
    </source>
</evidence>
<dbReference type="GO" id="GO:0005886">
    <property type="term" value="C:plasma membrane"/>
    <property type="evidence" value="ECO:0007669"/>
    <property type="project" value="TreeGrafter"/>
</dbReference>
<comment type="similarity">
    <text evidence="1">Belongs to the multicopper oxidase family.</text>
</comment>
<dbReference type="PROSITE" id="PS00079">
    <property type="entry name" value="MULTICOPPER_OXIDASE1"/>
    <property type="match status" value="1"/>
</dbReference>
<dbReference type="EMBL" id="UFQT01000134">
    <property type="protein sequence ID" value="SSX20655.1"/>
    <property type="molecule type" value="Genomic_DNA"/>
</dbReference>
<dbReference type="InterPro" id="IPR002355">
    <property type="entry name" value="Cu_oxidase_Cu_BS"/>
</dbReference>
<organism evidence="9">
    <name type="scientific">Culicoides sonorensis</name>
    <name type="common">Biting midge</name>
    <dbReference type="NCBI Taxonomy" id="179676"/>
    <lineage>
        <taxon>Eukaryota</taxon>
        <taxon>Metazoa</taxon>
        <taxon>Ecdysozoa</taxon>
        <taxon>Arthropoda</taxon>
        <taxon>Hexapoda</taxon>
        <taxon>Insecta</taxon>
        <taxon>Pterygota</taxon>
        <taxon>Neoptera</taxon>
        <taxon>Endopterygota</taxon>
        <taxon>Diptera</taxon>
        <taxon>Nematocera</taxon>
        <taxon>Chironomoidea</taxon>
        <taxon>Ceratopogonidae</taxon>
        <taxon>Ceratopogoninae</taxon>
        <taxon>Culicoides</taxon>
        <taxon>Monoculicoides</taxon>
    </lineage>
</organism>
<dbReference type="GO" id="GO:0016491">
    <property type="term" value="F:oxidoreductase activity"/>
    <property type="evidence" value="ECO:0007669"/>
    <property type="project" value="UniProtKB-KW"/>
</dbReference>
<dbReference type="AlphaFoldDB" id="A0A336LS64"/>
<dbReference type="VEuPathDB" id="VectorBase:CSON002120"/>
<dbReference type="FunFam" id="2.60.40.420:FF:000031">
    <property type="entry name" value="Laccase-2 isoform A"/>
    <property type="match status" value="1"/>
</dbReference>
<dbReference type="GO" id="GO:0005507">
    <property type="term" value="F:copper ion binding"/>
    <property type="evidence" value="ECO:0007669"/>
    <property type="project" value="InterPro"/>
</dbReference>
<dbReference type="InterPro" id="IPR008972">
    <property type="entry name" value="Cupredoxin"/>
</dbReference>
<dbReference type="Pfam" id="PF00394">
    <property type="entry name" value="Cu-oxidase"/>
    <property type="match status" value="1"/>
</dbReference>
<dbReference type="Pfam" id="PF07731">
    <property type="entry name" value="Cu-oxidase_2"/>
    <property type="match status" value="1"/>
</dbReference>
<keyword evidence="3" id="KW-0560">Oxidoreductase</keyword>
<evidence type="ECO:0000256" key="4">
    <source>
        <dbReference type="ARBA" id="ARBA00023008"/>
    </source>
</evidence>